<sequence length="175" mass="18936">MATLTFLGGVGQVTGSCYLLETASGRILLECGIYQGGREADKVEGGAVIIAGSGMCTGGRIRHHLKYNLWRRNAHVVFVGFQAQGTLGRELVDGRKDFKIVGSEIRVEASIHTLGGFSAHADQSQLLAWAMAFEYPRPELYLVHGEPAAAMSLKTSFQRSGWPATIPQPGQQIDF</sequence>
<dbReference type="PANTHER" id="PTHR11203:SF37">
    <property type="entry name" value="INTEGRATOR COMPLEX SUBUNIT 11"/>
    <property type="match status" value="1"/>
</dbReference>
<dbReference type="Proteomes" id="UP001225378">
    <property type="component" value="Chromosome"/>
</dbReference>
<dbReference type="InterPro" id="IPR036866">
    <property type="entry name" value="RibonucZ/Hydroxyglut_hydro"/>
</dbReference>
<dbReference type="GO" id="GO:0016787">
    <property type="term" value="F:hydrolase activity"/>
    <property type="evidence" value="ECO:0007669"/>
    <property type="project" value="UniProtKB-KW"/>
</dbReference>
<dbReference type="Pfam" id="PF10996">
    <property type="entry name" value="Beta-Casp"/>
    <property type="match status" value="1"/>
</dbReference>
<reference evidence="3 4" key="1">
    <citation type="journal article" date="2024" name="Microbiology">
        <title>Methylomarinum rosea sp. nov., a novel halophilic methanotrophic bacterium from the hypersaline Lake Elton.</title>
        <authorList>
            <person name="Suleimanov R.Z."/>
            <person name="Oshkin I.Y."/>
            <person name="Danilova O.V."/>
            <person name="Suzina N.E."/>
            <person name="Dedysh S.N."/>
        </authorList>
    </citation>
    <scope>NUCLEOTIDE SEQUENCE [LARGE SCALE GENOMIC DNA]</scope>
    <source>
        <strain evidence="3 4">Ch1-1</strain>
    </source>
</reference>
<dbReference type="PANTHER" id="PTHR11203">
    <property type="entry name" value="CLEAVAGE AND POLYADENYLATION SPECIFICITY FACTOR FAMILY MEMBER"/>
    <property type="match status" value="1"/>
</dbReference>
<protein>
    <submittedName>
        <fullName evidence="3">MBL fold metallo-hydrolase RNA specificity domain-containing protein</fullName>
    </submittedName>
</protein>
<name>A0AAU7NST8_9GAMM</name>
<dbReference type="InterPro" id="IPR022712">
    <property type="entry name" value="Beta_Casp"/>
</dbReference>
<dbReference type="GO" id="GO:0004521">
    <property type="term" value="F:RNA endonuclease activity"/>
    <property type="evidence" value="ECO:0007669"/>
    <property type="project" value="TreeGrafter"/>
</dbReference>
<evidence type="ECO:0000313" key="4">
    <source>
        <dbReference type="Proteomes" id="UP001225378"/>
    </source>
</evidence>
<dbReference type="Pfam" id="PF07521">
    <property type="entry name" value="RMMBL"/>
    <property type="match status" value="1"/>
</dbReference>
<dbReference type="SUPFAM" id="SSF56281">
    <property type="entry name" value="Metallo-hydrolase/oxidoreductase"/>
    <property type="match status" value="2"/>
</dbReference>
<dbReference type="AlphaFoldDB" id="A0AAU7NST8"/>
<organism evidence="3 4">
    <name type="scientific">Methylomarinum roseum</name>
    <dbReference type="NCBI Taxonomy" id="3067653"/>
    <lineage>
        <taxon>Bacteria</taxon>
        <taxon>Pseudomonadati</taxon>
        <taxon>Pseudomonadota</taxon>
        <taxon>Gammaproteobacteria</taxon>
        <taxon>Methylococcales</taxon>
        <taxon>Methylococcaceae</taxon>
        <taxon>Methylomarinum</taxon>
    </lineage>
</organism>
<keyword evidence="1" id="KW-0378">Hydrolase</keyword>
<evidence type="ECO:0000256" key="1">
    <source>
        <dbReference type="ARBA" id="ARBA00022801"/>
    </source>
</evidence>
<accession>A0AAU7NST8</accession>
<dbReference type="Gene3D" id="3.40.50.10890">
    <property type="match status" value="1"/>
</dbReference>
<keyword evidence="4" id="KW-1185">Reference proteome</keyword>
<proteinExistence type="predicted"/>
<evidence type="ECO:0000259" key="2">
    <source>
        <dbReference type="SMART" id="SM01027"/>
    </source>
</evidence>
<dbReference type="RefSeq" id="WP_349431465.1">
    <property type="nucleotide sequence ID" value="NZ_CP157743.1"/>
</dbReference>
<feature type="domain" description="Beta-Casp" evidence="2">
    <location>
        <begin position="17"/>
        <end position="91"/>
    </location>
</feature>
<dbReference type="InterPro" id="IPR050698">
    <property type="entry name" value="MBL"/>
</dbReference>
<dbReference type="InterPro" id="IPR011108">
    <property type="entry name" value="RMMBL"/>
</dbReference>
<gene>
    <name evidence="3" type="ORF">Q9L42_016865</name>
</gene>
<evidence type="ECO:0000313" key="3">
    <source>
        <dbReference type="EMBL" id="XBS20009.1"/>
    </source>
</evidence>
<dbReference type="SMART" id="SM01027">
    <property type="entry name" value="Beta-Casp"/>
    <property type="match status" value="1"/>
</dbReference>
<dbReference type="KEGG" id="mech:Q9L42_016865"/>
<dbReference type="EMBL" id="CP157743">
    <property type="protein sequence ID" value="XBS20009.1"/>
    <property type="molecule type" value="Genomic_DNA"/>
</dbReference>